<dbReference type="RefSeq" id="WP_091575982.1">
    <property type="nucleotide sequence ID" value="NZ_FMXM01000003.1"/>
</dbReference>
<dbReference type="InterPro" id="IPR023485">
    <property type="entry name" value="Ptyr_pPase"/>
</dbReference>
<dbReference type="SUPFAM" id="SSF52788">
    <property type="entry name" value="Phosphotyrosine protein phosphatases I"/>
    <property type="match status" value="1"/>
</dbReference>
<dbReference type="PRINTS" id="PR00719">
    <property type="entry name" value="LMWPTPASE"/>
</dbReference>
<feature type="active site" description="Proton donor" evidence="5">
    <location>
        <position position="129"/>
    </location>
</feature>
<dbReference type="GO" id="GO:0004725">
    <property type="term" value="F:protein tyrosine phosphatase activity"/>
    <property type="evidence" value="ECO:0007669"/>
    <property type="project" value="UniProtKB-EC"/>
</dbReference>
<dbReference type="AlphaFoldDB" id="A0A1G5W377"/>
<feature type="active site" evidence="5">
    <location>
        <position position="19"/>
    </location>
</feature>
<dbReference type="PANTHER" id="PTHR11717:SF7">
    <property type="entry name" value="LOW MOLECULAR WEIGHT PHOSPHOTYROSINE PROTEIN PHOSPHATASE"/>
    <property type="match status" value="1"/>
</dbReference>
<dbReference type="OrthoDB" id="9784339at2"/>
<name>A0A1G5W377_9HYPH</name>
<feature type="active site" description="Nucleophile" evidence="5">
    <location>
        <position position="13"/>
    </location>
</feature>
<keyword evidence="4" id="KW-0904">Protein phosphatase</keyword>
<evidence type="ECO:0000259" key="6">
    <source>
        <dbReference type="SMART" id="SM00226"/>
    </source>
</evidence>
<dbReference type="InterPro" id="IPR050438">
    <property type="entry name" value="LMW_PTPase"/>
</dbReference>
<dbReference type="InterPro" id="IPR036196">
    <property type="entry name" value="Ptyr_pPase_sf"/>
</dbReference>
<dbReference type="EC" id="3.1.3.48" evidence="2"/>
<reference evidence="7 8" key="1">
    <citation type="submission" date="2016-10" db="EMBL/GenBank/DDBJ databases">
        <authorList>
            <person name="de Groot N.N."/>
        </authorList>
    </citation>
    <scope>NUCLEOTIDE SEQUENCE [LARGE SCALE GENOMIC DNA]</scope>
    <source>
        <strain evidence="7 8">CGMCC 1.12097</strain>
    </source>
</reference>
<accession>A0A1G5W377</accession>
<sequence length="172" mass="18896">MRAKPINSILFVCLGNICRSPLAEGVFRAVWAERGWSQDILLDSAATSGWEVGSAPDPRSIAVAVRHGIDISGQRARKVTSEDFHRFDLIFGMDRANVRDLKALAPAATRDRIHLFLEFAQGTARDVPDPYYDDAEAFGSVYRMIRDASEALAMRLEARASVPESGQASSTI</sequence>
<evidence type="ECO:0000313" key="7">
    <source>
        <dbReference type="EMBL" id="SDA52510.1"/>
    </source>
</evidence>
<dbReference type="Gene3D" id="3.40.50.2300">
    <property type="match status" value="1"/>
</dbReference>
<evidence type="ECO:0000313" key="8">
    <source>
        <dbReference type="Proteomes" id="UP000198588"/>
    </source>
</evidence>
<proteinExistence type="inferred from homology"/>
<dbReference type="SMART" id="SM00226">
    <property type="entry name" value="LMWPc"/>
    <property type="match status" value="1"/>
</dbReference>
<evidence type="ECO:0000256" key="2">
    <source>
        <dbReference type="ARBA" id="ARBA00013064"/>
    </source>
</evidence>
<evidence type="ECO:0000256" key="1">
    <source>
        <dbReference type="ARBA" id="ARBA00011063"/>
    </source>
</evidence>
<evidence type="ECO:0000256" key="4">
    <source>
        <dbReference type="ARBA" id="ARBA00022912"/>
    </source>
</evidence>
<dbReference type="STRING" id="1165689.SAMN02927914_01099"/>
<dbReference type="Pfam" id="PF01451">
    <property type="entry name" value="LMWPc"/>
    <property type="match status" value="1"/>
</dbReference>
<dbReference type="InterPro" id="IPR017867">
    <property type="entry name" value="Tyr_phospatase_low_mol_wt"/>
</dbReference>
<dbReference type="CDD" id="cd16343">
    <property type="entry name" value="LMWPTP"/>
    <property type="match status" value="1"/>
</dbReference>
<dbReference type="EMBL" id="FMXM01000003">
    <property type="protein sequence ID" value="SDA52510.1"/>
    <property type="molecule type" value="Genomic_DNA"/>
</dbReference>
<evidence type="ECO:0000256" key="5">
    <source>
        <dbReference type="PIRSR" id="PIRSR617867-1"/>
    </source>
</evidence>
<protein>
    <recommendedName>
        <fullName evidence="2">protein-tyrosine-phosphatase</fullName>
        <ecNumber evidence="2">3.1.3.48</ecNumber>
    </recommendedName>
</protein>
<dbReference type="Proteomes" id="UP000198588">
    <property type="component" value="Unassembled WGS sequence"/>
</dbReference>
<gene>
    <name evidence="7" type="ORF">SAMN02927914_01099</name>
</gene>
<feature type="domain" description="Phosphotyrosine protein phosphatase I" evidence="6">
    <location>
        <begin position="7"/>
        <end position="155"/>
    </location>
</feature>
<organism evidence="7 8">
    <name type="scientific">Mesorhizobium qingshengii</name>
    <dbReference type="NCBI Taxonomy" id="1165689"/>
    <lineage>
        <taxon>Bacteria</taxon>
        <taxon>Pseudomonadati</taxon>
        <taxon>Pseudomonadota</taxon>
        <taxon>Alphaproteobacteria</taxon>
        <taxon>Hyphomicrobiales</taxon>
        <taxon>Phyllobacteriaceae</taxon>
        <taxon>Mesorhizobium</taxon>
    </lineage>
</organism>
<keyword evidence="3" id="KW-0378">Hydrolase</keyword>
<comment type="similarity">
    <text evidence="1">Belongs to the low molecular weight phosphotyrosine protein phosphatase family.</text>
</comment>
<evidence type="ECO:0000256" key="3">
    <source>
        <dbReference type="ARBA" id="ARBA00022801"/>
    </source>
</evidence>
<dbReference type="PANTHER" id="PTHR11717">
    <property type="entry name" value="LOW MOLECULAR WEIGHT PROTEIN TYROSINE PHOSPHATASE"/>
    <property type="match status" value="1"/>
</dbReference>